<dbReference type="EMBL" id="BART01009180">
    <property type="protein sequence ID" value="GAG64240.1"/>
    <property type="molecule type" value="Genomic_DNA"/>
</dbReference>
<dbReference type="AlphaFoldDB" id="X0Z4D6"/>
<comment type="caution">
    <text evidence="1">The sequence shown here is derived from an EMBL/GenBank/DDBJ whole genome shotgun (WGS) entry which is preliminary data.</text>
</comment>
<gene>
    <name evidence="1" type="ORF">S01H4_20423</name>
</gene>
<accession>X0Z4D6</accession>
<evidence type="ECO:0000313" key="1">
    <source>
        <dbReference type="EMBL" id="GAG64240.1"/>
    </source>
</evidence>
<organism evidence="1">
    <name type="scientific">marine sediment metagenome</name>
    <dbReference type="NCBI Taxonomy" id="412755"/>
    <lineage>
        <taxon>unclassified sequences</taxon>
        <taxon>metagenomes</taxon>
        <taxon>ecological metagenomes</taxon>
    </lineage>
</organism>
<feature type="non-terminal residue" evidence="1">
    <location>
        <position position="1"/>
    </location>
</feature>
<name>X0Z4D6_9ZZZZ</name>
<protein>
    <submittedName>
        <fullName evidence="1">Uncharacterized protein</fullName>
    </submittedName>
</protein>
<sequence length="160" mass="18477">PDECRYIYDIRLIDGAMSKKLIAMPPRRLDLFEPFAASCNVTRPTHYIEWKDWLQLYPIPDSTYVIKIRYYKWSEFDSSTTIVDVDNIDDIVIKAAAIHVWEILGEPEQANIMRQAVEVALAKCGKLEKLKPDLILKPHMGTIARADSDTQDDPFVHSQR</sequence>
<reference evidence="1" key="1">
    <citation type="journal article" date="2014" name="Front. Microbiol.">
        <title>High frequency of phylogenetically diverse reductive dehalogenase-homologous genes in deep subseafloor sedimentary metagenomes.</title>
        <authorList>
            <person name="Kawai M."/>
            <person name="Futagami T."/>
            <person name="Toyoda A."/>
            <person name="Takaki Y."/>
            <person name="Nishi S."/>
            <person name="Hori S."/>
            <person name="Arai W."/>
            <person name="Tsubouchi T."/>
            <person name="Morono Y."/>
            <person name="Uchiyama I."/>
            <person name="Ito T."/>
            <person name="Fujiyama A."/>
            <person name="Inagaki F."/>
            <person name="Takami H."/>
        </authorList>
    </citation>
    <scope>NUCLEOTIDE SEQUENCE</scope>
    <source>
        <strain evidence="1">Expedition CK06-06</strain>
    </source>
</reference>
<proteinExistence type="predicted"/>